<evidence type="ECO:0000313" key="3">
    <source>
        <dbReference type="EMBL" id="CAE7221465.1"/>
    </source>
</evidence>
<evidence type="ECO:0000313" key="4">
    <source>
        <dbReference type="Proteomes" id="UP000601435"/>
    </source>
</evidence>
<dbReference type="OrthoDB" id="420739at2759"/>
<feature type="transmembrane region" description="Helical" evidence="2">
    <location>
        <begin position="296"/>
        <end position="317"/>
    </location>
</feature>
<feature type="transmembrane region" description="Helical" evidence="2">
    <location>
        <begin position="232"/>
        <end position="249"/>
    </location>
</feature>
<keyword evidence="2" id="KW-0812">Transmembrane</keyword>
<gene>
    <name evidence="3" type="ORF">SNEC2469_LOCUS2851</name>
</gene>
<evidence type="ECO:0000256" key="2">
    <source>
        <dbReference type="SAM" id="Phobius"/>
    </source>
</evidence>
<keyword evidence="2" id="KW-1133">Transmembrane helix</keyword>
<accession>A0A812K638</accession>
<protein>
    <submittedName>
        <fullName evidence="3">Uncharacterized protein</fullName>
    </submittedName>
</protein>
<feature type="transmembrane region" description="Helical" evidence="2">
    <location>
        <begin position="152"/>
        <end position="173"/>
    </location>
</feature>
<comment type="caution">
    <text evidence="3">The sequence shown here is derived from an EMBL/GenBank/DDBJ whole genome shotgun (WGS) entry which is preliminary data.</text>
</comment>
<feature type="region of interest" description="Disordered" evidence="1">
    <location>
        <begin position="36"/>
        <end position="59"/>
    </location>
</feature>
<name>A0A812K638_9DINO</name>
<proteinExistence type="predicted"/>
<organism evidence="3 4">
    <name type="scientific">Symbiodinium necroappetens</name>
    <dbReference type="NCBI Taxonomy" id="1628268"/>
    <lineage>
        <taxon>Eukaryota</taxon>
        <taxon>Sar</taxon>
        <taxon>Alveolata</taxon>
        <taxon>Dinophyceae</taxon>
        <taxon>Suessiales</taxon>
        <taxon>Symbiodiniaceae</taxon>
        <taxon>Symbiodinium</taxon>
    </lineage>
</organism>
<dbReference type="AlphaFoldDB" id="A0A812K638"/>
<reference evidence="3" key="1">
    <citation type="submission" date="2021-02" db="EMBL/GenBank/DDBJ databases">
        <authorList>
            <person name="Dougan E. K."/>
            <person name="Rhodes N."/>
            <person name="Thang M."/>
            <person name="Chan C."/>
        </authorList>
    </citation>
    <scope>NUCLEOTIDE SEQUENCE</scope>
</reference>
<keyword evidence="2" id="KW-0472">Membrane</keyword>
<evidence type="ECO:0000256" key="1">
    <source>
        <dbReference type="SAM" id="MobiDB-lite"/>
    </source>
</evidence>
<feature type="compositionally biased region" description="Low complexity" evidence="1">
    <location>
        <begin position="43"/>
        <end position="59"/>
    </location>
</feature>
<feature type="transmembrane region" description="Helical" evidence="2">
    <location>
        <begin position="179"/>
        <end position="202"/>
    </location>
</feature>
<feature type="transmembrane region" description="Helical" evidence="2">
    <location>
        <begin position="12"/>
        <end position="32"/>
    </location>
</feature>
<dbReference type="Proteomes" id="UP000601435">
    <property type="component" value="Unassembled WGS sequence"/>
</dbReference>
<feature type="transmembrane region" description="Helical" evidence="2">
    <location>
        <begin position="329"/>
        <end position="351"/>
    </location>
</feature>
<sequence length="473" mass="52343">MAISDLWEKMLGIGSGWFVLVVLACAVCGLRARRPETARSKPSSSGEGESTENTSSQNTSPFDWWSVGPRITLASLKVFVTALLLVELLGLAAPEEDVLTLPEIIRRVRAHPYGKNPELGFLSGFTVADAQLLPHLTYLFMPNLNDSTADSYAAVFSVLRASLLASWCTFLALPSSWASSWACFLWGAAVYVVMASLIIMYIPCYDSHATCFFLVAACMVPSLETSQRSQAWLGKFLLVSLLAPFYLSAGVSKLRYGGWASMLSGSWLKPILAATVDRSIFPGLNTWLSQSTWAPAMMSFGVLSAEFWLPVLVLYTASSSTNFSRWLRTCWILLVALFHVVCWALVGPNFVRQIALLMLSSYSVWHPTDSTDKDVIEGSRTRAWLCRVGYAVVLLMLWLCNQFWSDIDHIRGATAQESYHDMLWPVGELSMYVVPSASSNYVRSLFLEIVIASLICLRIHFDVSQPTLDKGAT</sequence>
<dbReference type="EMBL" id="CAJNJA010007194">
    <property type="protein sequence ID" value="CAE7221465.1"/>
    <property type="molecule type" value="Genomic_DNA"/>
</dbReference>
<keyword evidence="4" id="KW-1185">Reference proteome</keyword>